<evidence type="ECO:0000256" key="1">
    <source>
        <dbReference type="SAM" id="Phobius"/>
    </source>
</evidence>
<name>A0A4S4MNP1_9APHY</name>
<evidence type="ECO:0000313" key="3">
    <source>
        <dbReference type="Proteomes" id="UP000308730"/>
    </source>
</evidence>
<feature type="transmembrane region" description="Helical" evidence="1">
    <location>
        <begin position="312"/>
        <end position="332"/>
    </location>
</feature>
<feature type="transmembrane region" description="Helical" evidence="1">
    <location>
        <begin position="478"/>
        <end position="501"/>
    </location>
</feature>
<proteinExistence type="predicted"/>
<comment type="caution">
    <text evidence="2">The sequence shown here is derived from an EMBL/GenBank/DDBJ whole genome shotgun (WGS) entry which is preliminary data.</text>
</comment>
<keyword evidence="3" id="KW-1185">Reference proteome</keyword>
<feature type="transmembrane region" description="Helical" evidence="1">
    <location>
        <begin position="20"/>
        <end position="53"/>
    </location>
</feature>
<dbReference type="AlphaFoldDB" id="A0A4S4MNP1"/>
<feature type="transmembrane region" description="Helical" evidence="1">
    <location>
        <begin position="413"/>
        <end position="441"/>
    </location>
</feature>
<keyword evidence="1" id="KW-0472">Membrane</keyword>
<sequence length="745" mass="83481">MSFAFYGFYEDEAPFVLSTLTLVHLLSFISFAIWAWGAAPTFTCANIVHLMVFGHRVRVTGWIRYIVLAILGFWSTGISLILISGAVSWLYAFWTHKEEHLFTERKRLQDLEASSTSPQTEARRNSGSMKGRPDLVLGGSAFALGFLIFGIVMAELMIATHDIVPQGSEWSFGQIAAFILLITPVFTLARVIRDDYIRKSPKPIERRPPAVLWKVIQDWMADKGITSASVADKHTDAPDELSEGPMIVLDVLDKDAVGVASSNTLDVQRPLVGTSNPDIDGIGIRVSLYAQGAITLLIYAISPDDTIFDSWWSTLVTALSLQLAALVSWSSISLYHAVLVTWLSFPALIMSFAFFGMFYVEDNAPPILLVLTYVHGATFIGFTLWVWATAPMFTCPDVVHLVIVGQHVRVTGWIRYIVLCLMSIWALGGVVASVIGVLFFLARQPAINRLSARVRNFEAVYIIPRKPPETRVSRNERVLGGAFASFAFLVFALIMAELMIASHNVVSSDNGWGFGQIVAFVLLLMPVSTAVRVIYADYTRKSTKSLDERPLASLWRQIRYRKWKTKADPERIERANADKRSSESALGSYELVSGVDGEPRTSPRASNEGHDITVMQYERADYGVGTEEHLHWVIDRHYQDERGIQWSLYDLKEDLRRNKRCFGGVRIGNFKKEDFDELCKVCVHAHAGGGKFVLQVIAAHLPIIKFEGWNFRDWVMEVIGIVIERAWVQQAKRLTGRARCTSLNC</sequence>
<keyword evidence="1" id="KW-0812">Transmembrane</keyword>
<feature type="transmembrane region" description="Helical" evidence="1">
    <location>
        <begin position="135"/>
        <end position="158"/>
    </location>
</feature>
<organism evidence="2 3">
    <name type="scientific">Antrodiella citrinella</name>
    <dbReference type="NCBI Taxonomy" id="2447956"/>
    <lineage>
        <taxon>Eukaryota</taxon>
        <taxon>Fungi</taxon>
        <taxon>Dikarya</taxon>
        <taxon>Basidiomycota</taxon>
        <taxon>Agaricomycotina</taxon>
        <taxon>Agaricomycetes</taxon>
        <taxon>Polyporales</taxon>
        <taxon>Steccherinaceae</taxon>
        <taxon>Antrodiella</taxon>
    </lineage>
</organism>
<feature type="transmembrane region" description="Helical" evidence="1">
    <location>
        <begin position="65"/>
        <end position="92"/>
    </location>
</feature>
<feature type="transmembrane region" description="Helical" evidence="1">
    <location>
        <begin position="282"/>
        <end position="300"/>
    </location>
</feature>
<dbReference type="Proteomes" id="UP000308730">
    <property type="component" value="Unassembled WGS sequence"/>
</dbReference>
<evidence type="ECO:0000313" key="2">
    <source>
        <dbReference type="EMBL" id="THH27509.1"/>
    </source>
</evidence>
<reference evidence="2 3" key="1">
    <citation type="submission" date="2019-02" db="EMBL/GenBank/DDBJ databases">
        <title>Genome sequencing of the rare red list fungi Antrodiella citrinella (Flaviporus citrinellus).</title>
        <authorList>
            <person name="Buettner E."/>
            <person name="Kellner H."/>
        </authorList>
    </citation>
    <scope>NUCLEOTIDE SEQUENCE [LARGE SCALE GENOMIC DNA]</scope>
    <source>
        <strain evidence="2 3">DSM 108506</strain>
    </source>
</reference>
<accession>A0A4S4MNP1</accession>
<dbReference type="OrthoDB" id="3175502at2759"/>
<keyword evidence="1" id="KW-1133">Transmembrane helix</keyword>
<feature type="transmembrane region" description="Helical" evidence="1">
    <location>
        <begin position="338"/>
        <end position="360"/>
    </location>
</feature>
<evidence type="ECO:0008006" key="4">
    <source>
        <dbReference type="Google" id="ProtNLM"/>
    </source>
</evidence>
<gene>
    <name evidence="2" type="ORF">EUX98_g6679</name>
</gene>
<dbReference type="EMBL" id="SGPM01000246">
    <property type="protein sequence ID" value="THH27509.1"/>
    <property type="molecule type" value="Genomic_DNA"/>
</dbReference>
<feature type="transmembrane region" description="Helical" evidence="1">
    <location>
        <begin position="367"/>
        <end position="393"/>
    </location>
</feature>
<feature type="transmembrane region" description="Helical" evidence="1">
    <location>
        <begin position="513"/>
        <end position="535"/>
    </location>
</feature>
<protein>
    <recommendedName>
        <fullName evidence="4">Transmembrane protein</fullName>
    </recommendedName>
</protein>
<feature type="transmembrane region" description="Helical" evidence="1">
    <location>
        <begin position="170"/>
        <end position="192"/>
    </location>
</feature>